<feature type="region of interest" description="Disordered" evidence="4">
    <location>
        <begin position="427"/>
        <end position="448"/>
    </location>
</feature>
<keyword evidence="9" id="KW-1185">Reference proteome</keyword>
<gene>
    <name evidence="8" type="ORF">CARUB_v10000020mg</name>
</gene>
<dbReference type="OrthoDB" id="428159at2759"/>
<feature type="domain" description="Vacuolar protein sorting-associated protein 13 VPS13 adaptor binding" evidence="6">
    <location>
        <begin position="2057"/>
        <end position="2345"/>
    </location>
</feature>
<dbReference type="Proteomes" id="UP000029121">
    <property type="component" value="Unassembled WGS sequence"/>
</dbReference>
<feature type="domain" description="Chorein N-terminal" evidence="5">
    <location>
        <begin position="1"/>
        <end position="817"/>
    </location>
</feature>
<proteinExistence type="inferred from homology"/>
<dbReference type="GO" id="GO:0045053">
    <property type="term" value="P:protein retention in Golgi apparatus"/>
    <property type="evidence" value="ECO:0007669"/>
    <property type="project" value="TreeGrafter"/>
</dbReference>
<dbReference type="GO" id="GO:0006869">
    <property type="term" value="P:lipid transport"/>
    <property type="evidence" value="ECO:0007669"/>
    <property type="project" value="UniProtKB-KW"/>
</dbReference>
<evidence type="ECO:0000256" key="2">
    <source>
        <dbReference type="ARBA" id="ARBA00022448"/>
    </source>
</evidence>
<evidence type="ECO:0000259" key="7">
    <source>
        <dbReference type="Pfam" id="PF25037"/>
    </source>
</evidence>
<protein>
    <recommendedName>
        <fullName evidence="10">PH domain-containing protein</fullName>
    </recommendedName>
</protein>
<dbReference type="InterPro" id="IPR009543">
    <property type="entry name" value="VPS13_VAB"/>
</dbReference>
<feature type="domain" description="Vacuolar protein sorting-associated protein 13 VPS13 adaptor binding" evidence="6">
    <location>
        <begin position="2453"/>
        <end position="2707"/>
    </location>
</feature>
<evidence type="ECO:0000313" key="9">
    <source>
        <dbReference type="Proteomes" id="UP000029121"/>
    </source>
</evidence>
<dbReference type="STRING" id="81985.R0GSB5"/>
<evidence type="ECO:0000256" key="1">
    <source>
        <dbReference type="ARBA" id="ARBA00006545"/>
    </source>
</evidence>
<dbReference type="InterPro" id="IPR026854">
    <property type="entry name" value="VPS13_N"/>
</dbReference>
<feature type="domain" description="Intermembrane lipid transfer protein VPS13-like C-terminal" evidence="7">
    <location>
        <begin position="3284"/>
        <end position="3352"/>
    </location>
</feature>
<dbReference type="GO" id="GO:0006623">
    <property type="term" value="P:protein targeting to vacuole"/>
    <property type="evidence" value="ECO:0007669"/>
    <property type="project" value="TreeGrafter"/>
</dbReference>
<dbReference type="InterPro" id="IPR026847">
    <property type="entry name" value="VPS13"/>
</dbReference>
<sequence>MFEGLVQKLLLGYLGRYIKDIQKDQLKITVWNEEVLLENVELILEAFEYLQLPIALKQGRVGKLSIKIPWKKLGRDPIIIMLEDVFVCASQRNDQEWSSDVVERREFAGKKAKLAAAELAKLSRRVFDSPAGNPFVSYIAAKILDSIQVSIRNFHILYSDAQPESVQVVLGLRFSSLTVTNQNSVGPSVGRVRGGQVNKLVEIEGLEIYCDMYEGNMDFPSVNEKRVFDNWCQSRLQSNRFGYLLKPVRVCATLLVNRSGEIFDDLPQYSISCELTDVVMTLNEFQLRQILILLDYLQTSQLRERYGRYRPCSTSLLRKPPGWQKLWWHYAQKSVLSDVRKKLWKTSWRFLEQRMRMRRRYINFYKIKLDFLRREQSIDETILLGLEEVEKKSDIDDILSYRSVAEGDMQEACSDVIVNTGATGATGSVKEQSASEKEQSDDPISNKSRGWLNWLSRGMLGAGGTEDSSQFSGVVSDEVVKDIHKATKFHPLSLSSKNTSATGKICTCSVRLNVHKISATLQHIRGSSFQAITELDILGVIVECKSWKNSTAMIVSVSSGRLVYPHNGKEILTMKGVCSQSDTQEMKPSCGARLELSKDYDVELSLKVTLQPLTAAYDVDFFLAVSNFFSASRYFKLQHERVLSSLNGLESETRLAAKAEYLLSNRNKVKWDLDVKDLTLSFPGRLGESESYDLVLVLESLSITSSSTDSLSPSPKMQSDVVDGLQSSVAALDAFQVNDLYDHFDINISDIEMKLMKIHPFQELPLVEKSSLIIKFASCIIPEESILKQLEVEATLPMFNVHFSPSIFKGVMSVIEYLDIQDHGARNAPPPPAPIFRFTTKTNLALFRLHVNLENEGENSTVLVLSIQQLDLWYSCTKFEEWSVCAKKLEMTACSSKDAADSHLLCSSGHLLKSSASHRHGMDAHRSDQTNIIDSGTAISLNCKVSQSKQFVFHKYTIYWRGAELHCYPYIFGLLTNFVDKIASYEILSTDTTSLATDTSAPTEGPQFDFERFGFSNFIESGSCGCIPLDKYPFVTINNSGSLGSLESSLCYPPSDWRKLFIVRNRNDGDEIGLNCEYNSCTCQPKHDCPLNELASSRGLGQTNHFTVDVHVFNTNVHFHDSSSIFGTIILPVSRYLFTILDDHVDLVASAEDLMLESSLFTNYPGGFLWKHSLTDVPPILNLRVRKRDLEPSISELEVSIGIQHTCCIMLPEYLAIIIGYFSLPDWTSKSGLQSLPQGTELTKVHSEFAITYKIEILDSCLILPVENDDRRQLKADIRQLYISFILECDLSNVVQHIPQECALPLNLVVGRADCLNIFGRDLSLSLLLSEKGISTYKDSVCRSITLVANIIADAWIRLPCDLNPLSDLACVMSRVEVCEIVVNDSDALDGFKAFLDVVDQLSLVAEESKLFVSDVPQFLHTKMHLKQDLPVAPLESSTSLIQFRFFVNLLTTKLHRLRIDPGTLLSEPVLQADMKFVCSGELKNNFPMSFDVQFFEIGLYSLLSSVMLARCINTYGDPSALKVRFTGHAENEYSVCFSLPSLDIWLHSFDWIEVIELLKSYSQQLEDCSQDPFLSKGSNLDMDEPIEVVRNICDNTDRAMSVLQTGVSENSSIMAFTARSEIIGVTIHLPLCTSHTEFLGFMATDIHETSEEEHSKYFKGKYCKYVTVTASSRSGELSILGRDIKVSYKIEKLNGILALSGVNIVRSCSLFAASQLLVETNIQVDQNNIMNIDVGILSDNVEMHASHQVLSFWHGITFDSPETPSSRNLQGNMSIKVQIGDVSLLISDGKWGCSGLLLEICMRNFLLQANLTGKNMESLTSCDLEVNYNNMHKVLWEPFIEPWNFDLKLSRKFEANSLLNNAGLTEVIVASSNQLNVNLTESLFECIFRIIEMLNTLELMDTDAIPDDKGLSVYCAKSTTTERYSPYLLQNLTSLPLGYQVFQGHDSSVLNMSAPVAQDFVQPGSSVPIYVDNNDTLFIPDRRRSQFGCFNSEPSDATHHYMKIQLDGTSFASPPHSMDRIGLSYFEVDFSKTSNSSDNVEKASKSGSGSSFIVPVVYEVSLQQQSKLIRVYSTVLILNSTSMPLELRFDIPFGISPKILDPIFPGQEFPLPLHLAKSGRLRWRPLGDSYLWSEAHSIAKVLSQDSRIGFRRSFACYPCHPSHEPFRCCISVQSTSLPASFYLNDSPDGNFGQQLHDLDQSRERFIHQVTLSTPFVVSNCLPEPITLSIESGGISQTASLYEGETPFHHIDPSHDLVLEFKLDGYRSSSLKFPRSESFSTVAKFSGGKFSQIETISFDSHLSGGSVHVSCEKTMDVTCGAREVFIFVPFLLYNCTGTPLIVSDCTNEPKGTYSIIPSCYNLIEQHFVQTRKVGLSILTSEKDLLDKIPMADNPSSPSSSECSITASSTERFLDKHATQSTGQVPFVSHPKDSAITRKRSLSSKSLREVCFQGNESGKVKACIYSPCPISRANDTMIRVKRDLPGLDNSSSPYPLWSAPFPLVPPSGSTNVVVPQPSPGESSLISVTYSILGGALAGRTQAITFQPRYIICNSCSHNLCYKQKGTTLVSHLAVGQHSQLQWTDTTRELLVSIRLNEPGWQWSGSFLPDELGDTQLKIWNYVNKAFNMVRVEVQNANMSSGDEKIVGSVHGNVGTNFILLSDDDMGYMPYRIDNFSNERLRVYQQKCETFDTIVHPYTSCPYAWDEPCYPHRLTIEVPGDRVIGSYAFEITKQPIAVHLRSTSEKPERTLLLSICAEGATKVFSVVDSGYHTMKDIKETFDSRFHEKGKQKLQNDNIIRYTEKLLLVLPSVGISLVNSHPQELVYACASNVVLDLSQSVDQQKLSFQISSVQIDNPLHNSSYPVILSFNHDHRGIPPDWAIKNNKTILLSETVQQDKGNIRDAVVYVGLSKWRKKDVSLVSFEYINIRICEFVLELELQTLLSLLEFVKAVLPNSQARLLPLSDPTLRPLIYDTGLKDISLDDTPHARNIPVFNKIQRRIVALPVVVPIGAPWQHIHLLARRHRKIYVETFDLAPIQFTLSFCSAPWMLRNGTLTSGESLIHRGLMALADVEGARIHLKQLTIAHQITSWESFQEILVGHYTRQILHEIYKVFGSAGVIGNPMGFARNVAFGIKDFLSAPGRSISKSPAGIIQGMAHGTTSLLSSTVYALSDAATQFSKAAHKGIVAFTFNDNDVARMEKQQLGEGSHSKGVIGEVFEGLTGLLQSPIRGAEKHGLPGVISGMAMGITGLVARPTASILEVTGKTAQSIRNRSRIHNIRSQRHRLRLPRPLSREQPLRPYSWEEAVGTAVLMEVGDSLKFKGEKLVKCKALKQEGAFVVITGRLVLVLSSPSLIDFRKPGFLGVPIDLVWIIEREIGLESVIHTDCSGGVVRIIGSNSDGVSKWRQDLQKKSSPPRKRWNNPSAQPLLQTNIELPSEEEAEDLLTVLLSTIETGKSRSWHSRFVLSRSNIS</sequence>
<dbReference type="PANTHER" id="PTHR16166:SF143">
    <property type="entry name" value="PROTEIN SORTING-ASSOCIATED PROTEIN, PUTATIVE (DUF1162)-RELATED"/>
    <property type="match status" value="1"/>
</dbReference>
<dbReference type="EMBL" id="KB870810">
    <property type="protein sequence ID" value="EOA19774.1"/>
    <property type="molecule type" value="Genomic_DNA"/>
</dbReference>
<dbReference type="eggNOG" id="KOG1809">
    <property type="taxonomic scope" value="Eukaryota"/>
</dbReference>
<comment type="similarity">
    <text evidence="1">Belongs to the VPS13 family.</text>
</comment>
<reference evidence="9" key="1">
    <citation type="journal article" date="2013" name="Nat. Genet.">
        <title>The Capsella rubella genome and the genomic consequences of rapid mating system evolution.</title>
        <authorList>
            <person name="Slotte T."/>
            <person name="Hazzouri K.M."/>
            <person name="Agren J.A."/>
            <person name="Koenig D."/>
            <person name="Maumus F."/>
            <person name="Guo Y.L."/>
            <person name="Steige K."/>
            <person name="Platts A.E."/>
            <person name="Escobar J.S."/>
            <person name="Newman L.K."/>
            <person name="Wang W."/>
            <person name="Mandakova T."/>
            <person name="Vello E."/>
            <person name="Smith L.M."/>
            <person name="Henz S.R."/>
            <person name="Steffen J."/>
            <person name="Takuno S."/>
            <person name="Brandvain Y."/>
            <person name="Coop G."/>
            <person name="Andolfatto P."/>
            <person name="Hu T.T."/>
            <person name="Blanchette M."/>
            <person name="Clark R.M."/>
            <person name="Quesneville H."/>
            <person name="Nordborg M."/>
            <person name="Gaut B.S."/>
            <person name="Lysak M.A."/>
            <person name="Jenkins J."/>
            <person name="Grimwood J."/>
            <person name="Chapman J."/>
            <person name="Prochnik S."/>
            <person name="Shu S."/>
            <person name="Rokhsar D."/>
            <person name="Schmutz J."/>
            <person name="Weigel D."/>
            <person name="Wright S.I."/>
        </authorList>
    </citation>
    <scope>NUCLEOTIDE SEQUENCE [LARGE SCALE GENOMIC DNA]</scope>
    <source>
        <strain evidence="9">cv. Monte Gargano</strain>
    </source>
</reference>
<evidence type="ECO:0000256" key="4">
    <source>
        <dbReference type="SAM" id="MobiDB-lite"/>
    </source>
</evidence>
<evidence type="ECO:0000313" key="8">
    <source>
        <dbReference type="EMBL" id="EOA19774.1"/>
    </source>
</evidence>
<evidence type="ECO:0008006" key="10">
    <source>
        <dbReference type="Google" id="ProtNLM"/>
    </source>
</evidence>
<evidence type="ECO:0000259" key="5">
    <source>
        <dbReference type="Pfam" id="PF12624"/>
    </source>
</evidence>
<evidence type="ECO:0000256" key="3">
    <source>
        <dbReference type="ARBA" id="ARBA00023055"/>
    </source>
</evidence>
<evidence type="ECO:0000259" key="6">
    <source>
        <dbReference type="Pfam" id="PF25036"/>
    </source>
</evidence>
<organism evidence="8 9">
    <name type="scientific">Capsella rubella</name>
    <dbReference type="NCBI Taxonomy" id="81985"/>
    <lineage>
        <taxon>Eukaryota</taxon>
        <taxon>Viridiplantae</taxon>
        <taxon>Streptophyta</taxon>
        <taxon>Embryophyta</taxon>
        <taxon>Tracheophyta</taxon>
        <taxon>Spermatophyta</taxon>
        <taxon>Magnoliopsida</taxon>
        <taxon>eudicotyledons</taxon>
        <taxon>Gunneridae</taxon>
        <taxon>Pentapetalae</taxon>
        <taxon>rosids</taxon>
        <taxon>malvids</taxon>
        <taxon>Brassicales</taxon>
        <taxon>Brassicaceae</taxon>
        <taxon>Camelineae</taxon>
        <taxon>Capsella</taxon>
    </lineage>
</organism>
<keyword evidence="3" id="KW-0445">Lipid transport</keyword>
<accession>R0GSB5</accession>
<dbReference type="Pfam" id="PF25036">
    <property type="entry name" value="VPS13_VAB"/>
    <property type="match status" value="2"/>
</dbReference>
<dbReference type="InterPro" id="IPR056748">
    <property type="entry name" value="VPS13-like_C"/>
</dbReference>
<dbReference type="PANTHER" id="PTHR16166">
    <property type="entry name" value="VACUOLAR PROTEIN SORTING-ASSOCIATED PROTEIN VPS13"/>
    <property type="match status" value="1"/>
</dbReference>
<name>R0GSB5_9BRAS</name>
<dbReference type="KEGG" id="crb:17882120"/>
<dbReference type="Pfam" id="PF12624">
    <property type="entry name" value="VPS13_N"/>
    <property type="match status" value="1"/>
</dbReference>
<keyword evidence="2" id="KW-0813">Transport</keyword>
<dbReference type="Pfam" id="PF25037">
    <property type="entry name" value="VPS13_C"/>
    <property type="match status" value="1"/>
</dbReference>